<organism evidence="1 2">
    <name type="scientific">Lasiosphaeria hispida</name>
    <dbReference type="NCBI Taxonomy" id="260671"/>
    <lineage>
        <taxon>Eukaryota</taxon>
        <taxon>Fungi</taxon>
        <taxon>Dikarya</taxon>
        <taxon>Ascomycota</taxon>
        <taxon>Pezizomycotina</taxon>
        <taxon>Sordariomycetes</taxon>
        <taxon>Sordariomycetidae</taxon>
        <taxon>Sordariales</taxon>
        <taxon>Lasiosphaeriaceae</taxon>
        <taxon>Lasiosphaeria</taxon>
    </lineage>
</organism>
<dbReference type="Proteomes" id="UP001275084">
    <property type="component" value="Unassembled WGS sequence"/>
</dbReference>
<feature type="non-terminal residue" evidence="1">
    <location>
        <position position="1"/>
    </location>
</feature>
<evidence type="ECO:0000313" key="1">
    <source>
        <dbReference type="EMBL" id="KAK3364117.1"/>
    </source>
</evidence>
<keyword evidence="2" id="KW-1185">Reference proteome</keyword>
<dbReference type="AlphaFoldDB" id="A0AAJ0HWC9"/>
<proteinExistence type="predicted"/>
<dbReference type="EMBL" id="JAUIQD010000001">
    <property type="protein sequence ID" value="KAK3364117.1"/>
    <property type="molecule type" value="Genomic_DNA"/>
</dbReference>
<gene>
    <name evidence="1" type="ORF">B0T25DRAFT_445002</name>
</gene>
<evidence type="ECO:0000313" key="2">
    <source>
        <dbReference type="Proteomes" id="UP001275084"/>
    </source>
</evidence>
<protein>
    <submittedName>
        <fullName evidence="1">Uncharacterized protein</fullName>
    </submittedName>
</protein>
<accession>A0AAJ0HWC9</accession>
<name>A0AAJ0HWC9_9PEZI</name>
<sequence>LKGNLLSMTKYLIPGLYWPYIYESGSKFGISFSNHIEHFGLYLISHLYIGRKL</sequence>
<reference evidence="1" key="2">
    <citation type="submission" date="2023-06" db="EMBL/GenBank/DDBJ databases">
        <authorList>
            <consortium name="Lawrence Berkeley National Laboratory"/>
            <person name="Haridas S."/>
            <person name="Hensen N."/>
            <person name="Bonometti L."/>
            <person name="Westerberg I."/>
            <person name="Brannstrom I.O."/>
            <person name="Guillou S."/>
            <person name="Cros-Aarteil S."/>
            <person name="Calhoun S."/>
            <person name="Kuo A."/>
            <person name="Mondo S."/>
            <person name="Pangilinan J."/>
            <person name="Riley R."/>
            <person name="Labutti K."/>
            <person name="Andreopoulos B."/>
            <person name="Lipzen A."/>
            <person name="Chen C."/>
            <person name="Yanf M."/>
            <person name="Daum C."/>
            <person name="Ng V."/>
            <person name="Clum A."/>
            <person name="Steindorff A."/>
            <person name="Ohm R."/>
            <person name="Martin F."/>
            <person name="Silar P."/>
            <person name="Natvig D."/>
            <person name="Lalanne C."/>
            <person name="Gautier V."/>
            <person name="Ament-Velasquez S.L."/>
            <person name="Kruys A."/>
            <person name="Hutchinson M.I."/>
            <person name="Powell A.J."/>
            <person name="Barry K."/>
            <person name="Miller A.N."/>
            <person name="Grigoriev I.V."/>
            <person name="Debuchy R."/>
            <person name="Gladieux P."/>
            <person name="Thoren M.H."/>
            <person name="Johannesson H."/>
        </authorList>
    </citation>
    <scope>NUCLEOTIDE SEQUENCE</scope>
    <source>
        <strain evidence="1">CBS 955.72</strain>
    </source>
</reference>
<comment type="caution">
    <text evidence="1">The sequence shown here is derived from an EMBL/GenBank/DDBJ whole genome shotgun (WGS) entry which is preliminary data.</text>
</comment>
<reference evidence="1" key="1">
    <citation type="journal article" date="2023" name="Mol. Phylogenet. Evol.">
        <title>Genome-scale phylogeny and comparative genomics of the fungal order Sordariales.</title>
        <authorList>
            <person name="Hensen N."/>
            <person name="Bonometti L."/>
            <person name="Westerberg I."/>
            <person name="Brannstrom I.O."/>
            <person name="Guillou S."/>
            <person name="Cros-Aarteil S."/>
            <person name="Calhoun S."/>
            <person name="Haridas S."/>
            <person name="Kuo A."/>
            <person name="Mondo S."/>
            <person name="Pangilinan J."/>
            <person name="Riley R."/>
            <person name="LaButti K."/>
            <person name="Andreopoulos B."/>
            <person name="Lipzen A."/>
            <person name="Chen C."/>
            <person name="Yan M."/>
            <person name="Daum C."/>
            <person name="Ng V."/>
            <person name="Clum A."/>
            <person name="Steindorff A."/>
            <person name="Ohm R.A."/>
            <person name="Martin F."/>
            <person name="Silar P."/>
            <person name="Natvig D.O."/>
            <person name="Lalanne C."/>
            <person name="Gautier V."/>
            <person name="Ament-Velasquez S.L."/>
            <person name="Kruys A."/>
            <person name="Hutchinson M.I."/>
            <person name="Powell A.J."/>
            <person name="Barry K."/>
            <person name="Miller A.N."/>
            <person name="Grigoriev I.V."/>
            <person name="Debuchy R."/>
            <person name="Gladieux P."/>
            <person name="Hiltunen Thoren M."/>
            <person name="Johannesson H."/>
        </authorList>
    </citation>
    <scope>NUCLEOTIDE SEQUENCE</scope>
    <source>
        <strain evidence="1">CBS 955.72</strain>
    </source>
</reference>